<evidence type="ECO:0000259" key="10">
    <source>
        <dbReference type="Pfam" id="PF23358"/>
    </source>
</evidence>
<dbReference type="AlphaFoldDB" id="A0A1D1ZD94"/>
<keyword evidence="7 8" id="KW-0472">Membrane</keyword>
<evidence type="ECO:0000256" key="8">
    <source>
        <dbReference type="RuleBase" id="RU361142"/>
    </source>
</evidence>
<evidence type="ECO:0000256" key="2">
    <source>
        <dbReference type="ARBA" id="ARBA00004922"/>
    </source>
</evidence>
<dbReference type="Pfam" id="PF23358">
    <property type="entry name" value="OST48_MD"/>
    <property type="match status" value="1"/>
</dbReference>
<comment type="pathway">
    <text evidence="2 8">Protein modification; protein glycosylation.</text>
</comment>
<reference evidence="11" key="1">
    <citation type="submission" date="2015-07" db="EMBL/GenBank/DDBJ databases">
        <title>Transcriptome Assembly of Anthurium amnicola.</title>
        <authorList>
            <person name="Suzuki J."/>
        </authorList>
    </citation>
    <scope>NUCLEOTIDE SEQUENCE</scope>
</reference>
<comment type="subcellular location">
    <subcellularLocation>
        <location evidence="8">Endoplasmic reticulum membrane</location>
        <topology evidence="8">Single-pass type I membrane protein</topology>
    </subcellularLocation>
    <subcellularLocation>
        <location evidence="1">Membrane</location>
        <topology evidence="1">Single-pass type I membrane protein</topology>
    </subcellularLocation>
</comment>
<evidence type="ECO:0000256" key="1">
    <source>
        <dbReference type="ARBA" id="ARBA00004479"/>
    </source>
</evidence>
<dbReference type="GO" id="GO:0016740">
    <property type="term" value="F:transferase activity"/>
    <property type="evidence" value="ECO:0007669"/>
    <property type="project" value="UniProtKB-KW"/>
</dbReference>
<evidence type="ECO:0000259" key="9">
    <source>
        <dbReference type="Pfam" id="PF03345"/>
    </source>
</evidence>
<keyword evidence="4 8" id="KW-0812">Transmembrane</keyword>
<dbReference type="InterPro" id="IPR055457">
    <property type="entry name" value="OST48_N"/>
</dbReference>
<proteinExistence type="inferred from homology"/>
<keyword evidence="5 8" id="KW-0256">Endoplasmic reticulum</keyword>
<evidence type="ECO:0000256" key="6">
    <source>
        <dbReference type="ARBA" id="ARBA00022989"/>
    </source>
</evidence>
<feature type="chain" id="PRO_5008811245" description="Dolichyl-diphosphooligosaccharide--protein glycosyltransferase 48 kDa subunit" evidence="8">
    <location>
        <begin position="22"/>
        <end position="456"/>
    </location>
</feature>
<dbReference type="InterPro" id="IPR055459">
    <property type="entry name" value="OST48_MD"/>
</dbReference>
<evidence type="ECO:0000256" key="5">
    <source>
        <dbReference type="ARBA" id="ARBA00022824"/>
    </source>
</evidence>
<organism evidence="11">
    <name type="scientific">Anthurium amnicola</name>
    <dbReference type="NCBI Taxonomy" id="1678845"/>
    <lineage>
        <taxon>Eukaryota</taxon>
        <taxon>Viridiplantae</taxon>
        <taxon>Streptophyta</taxon>
        <taxon>Embryophyta</taxon>
        <taxon>Tracheophyta</taxon>
        <taxon>Spermatophyta</taxon>
        <taxon>Magnoliopsida</taxon>
        <taxon>Liliopsida</taxon>
        <taxon>Araceae</taxon>
        <taxon>Pothoideae</taxon>
        <taxon>Potheae</taxon>
        <taxon>Anthurium</taxon>
    </lineage>
</organism>
<protein>
    <recommendedName>
        <fullName evidence="8">Dolichyl-diphosphooligosaccharide--protein glycosyltransferase 48 kDa subunit</fullName>
        <shortName evidence="8">Oligosaccharyl transferase 48 kDa subunit</shortName>
    </recommendedName>
</protein>
<feature type="domain" description="OST48 N-terminal" evidence="9">
    <location>
        <begin position="28"/>
        <end position="282"/>
    </location>
</feature>
<evidence type="ECO:0000313" key="11">
    <source>
        <dbReference type="EMBL" id="JAT64825.1"/>
    </source>
</evidence>
<comment type="function">
    <text evidence="8">Subunit of the oligosaccharyl transferase (OST) complex that catalyzes the initial transfer of a defined glycan (Glc(3)Man(9)GlcNAc(2) in eukaryotes) from the lipid carrier dolichol-pyrophosphate to an asparagine residue within an Asn-X-Ser/Thr consensus motif in nascent polypeptide chains, the first step in protein N-glycosylation. N-glycosylation occurs cotranslationally and the complex associates with the Sec61 complex at the channel-forming translocon complex that mediates protein translocation across the endoplasmic reticulum (ER).</text>
</comment>
<keyword evidence="8" id="KW-0732">Signal</keyword>
<dbReference type="Pfam" id="PF03345">
    <property type="entry name" value="OST48_N"/>
    <property type="match status" value="1"/>
</dbReference>
<feature type="domain" description="OST48 middle" evidence="10">
    <location>
        <begin position="296"/>
        <end position="442"/>
    </location>
</feature>
<dbReference type="GO" id="GO:0018279">
    <property type="term" value="P:protein N-linked glycosylation via asparagine"/>
    <property type="evidence" value="ECO:0007669"/>
    <property type="project" value="UniProtKB-UniRule"/>
</dbReference>
<dbReference type="PANTHER" id="PTHR10830:SF0">
    <property type="entry name" value="DOLICHYL-DIPHOSPHOOLIGOSACCHARIDE--PROTEIN GLYCOSYLTRANSFERASE 48 KDA SUBUNIT"/>
    <property type="match status" value="1"/>
</dbReference>
<keyword evidence="6 8" id="KW-1133">Transmembrane helix</keyword>
<name>A0A1D1ZD94_9ARAE</name>
<accession>A0A1D1ZD94</accession>
<feature type="non-terminal residue" evidence="11">
    <location>
        <position position="1"/>
    </location>
</feature>
<dbReference type="EMBL" id="GDJX01003111">
    <property type="protein sequence ID" value="JAT64825.1"/>
    <property type="molecule type" value="Transcribed_RNA"/>
</dbReference>
<dbReference type="GO" id="GO:0008250">
    <property type="term" value="C:oligosaccharyltransferase complex"/>
    <property type="evidence" value="ECO:0007669"/>
    <property type="project" value="TreeGrafter"/>
</dbReference>
<comment type="similarity">
    <text evidence="3 8">Belongs to the DDOST 48 kDa subunit family.</text>
</comment>
<evidence type="ECO:0000256" key="3">
    <source>
        <dbReference type="ARBA" id="ARBA00008743"/>
    </source>
</evidence>
<dbReference type="InterPro" id="IPR005013">
    <property type="entry name" value="DDOST_48_kDa_subunit"/>
</dbReference>
<feature type="signal peptide" evidence="8">
    <location>
        <begin position="1"/>
        <end position="21"/>
    </location>
</feature>
<keyword evidence="11" id="KW-0808">Transferase</keyword>
<feature type="transmembrane region" description="Helical" evidence="8">
    <location>
        <begin position="419"/>
        <end position="441"/>
    </location>
</feature>
<comment type="subunit">
    <text evidence="8">Component of the oligosaccharyltransferase (OST) complex.</text>
</comment>
<dbReference type="UniPathway" id="UPA00378"/>
<evidence type="ECO:0000256" key="4">
    <source>
        <dbReference type="ARBA" id="ARBA00022692"/>
    </source>
</evidence>
<evidence type="ECO:0000256" key="7">
    <source>
        <dbReference type="ARBA" id="ARBA00023136"/>
    </source>
</evidence>
<dbReference type="PANTHER" id="PTHR10830">
    <property type="entry name" value="DOLICHYL-DIPHOSPHOOLIGOSACCHARIDE--PROTEIN GLYCOSYLTRANSFERASE 48 KDA SUBUNIT"/>
    <property type="match status" value="1"/>
</dbReference>
<sequence length="456" mass="52105">TMRQILSIVILVFTVLFLVESKSTTGPRVLVLLDNEDDKKLYTKFFGYLEGRDYILTYKTASDSGSSVGLFSYGERVFDHLINFAQKTDKIDDIAPISLTNFVNDGGNILLAISSKVNENIQNFARELDIEFDEQDTLVIDHFNYNISDDGKHTLLVSNNVVNNEAILSKEVIEGPPVLFRGIGHKIGSVPLLTKIMWADNNAYSYETKDDQVVEQEPLAIGNNIGLISALQARNNARVTIVGSLEFFSDRFFDSPVQKFNSPESYPKSGNEAFVRDLTKWTLQEKGVLHVTSRFHHKDDEFEQLEIYRIKDNFTYTIGISEYADDHWRAFNGNDVQLELIMLDPYIRVNLTALPTTKEHQDNHVRKYKAHVQLPDVYGVFTLKVNYKRPGYTYIVDTTTITIRHFRHNEYPRFISAAYPYYTGAASMGIGFLLFCFIWIFNKDGGKTTAEKKKIN</sequence>
<gene>
    <name evidence="11" type="primary">DDOST_0</name>
    <name evidence="11" type="ORF">g.144258</name>
</gene>